<keyword evidence="3" id="KW-1185">Reference proteome</keyword>
<reference evidence="2" key="1">
    <citation type="submission" date="2021-09" db="EMBL/GenBank/DDBJ databases">
        <title>A high-quality genome of the endoparasitic fungus Hirsutella rhossiliensis with a comparison of Hirsutella genomes reveals transposable elements contributing to genome size variation.</title>
        <authorList>
            <person name="Lin R."/>
            <person name="Jiao Y."/>
            <person name="Sun X."/>
            <person name="Ling J."/>
            <person name="Xie B."/>
            <person name="Cheng X."/>
        </authorList>
    </citation>
    <scope>NUCLEOTIDE SEQUENCE</scope>
    <source>
        <strain evidence="2">HR02</strain>
    </source>
</reference>
<accession>A0A9P8MRM8</accession>
<evidence type="ECO:0000256" key="1">
    <source>
        <dbReference type="SAM" id="Phobius"/>
    </source>
</evidence>
<protein>
    <recommendedName>
        <fullName evidence="4">Transmembrane protein</fullName>
    </recommendedName>
</protein>
<evidence type="ECO:0000313" key="2">
    <source>
        <dbReference type="EMBL" id="KAH0958946.1"/>
    </source>
</evidence>
<dbReference type="Proteomes" id="UP000824596">
    <property type="component" value="Unassembled WGS sequence"/>
</dbReference>
<sequence>MVVETVRDPAFQRSSIDHIVEKLIRRAGLGECRAQQQLENALRQATLAIVGCLTGFFTAALSPNPAALGHLKAARRLFHRIERHRATKPDDAAYLDPLLNQLCGHEAPIESLVTARSLRDKMVYEAADFASLGPQLAKVQEFVQAHEVIKIRDRWRDRTNQVEWRAFWTLLIFGVISFVLTAVQTALAAAQLQAQLR</sequence>
<dbReference type="RefSeq" id="XP_044716459.1">
    <property type="nucleotide sequence ID" value="XM_044868462.1"/>
</dbReference>
<gene>
    <name evidence="2" type="ORF">HRG_09991</name>
</gene>
<name>A0A9P8MRM8_9HYPO</name>
<dbReference type="EMBL" id="JAIZPD010000014">
    <property type="protein sequence ID" value="KAH0958946.1"/>
    <property type="molecule type" value="Genomic_DNA"/>
</dbReference>
<dbReference type="GeneID" id="68359120"/>
<keyword evidence="1" id="KW-0812">Transmembrane</keyword>
<evidence type="ECO:0008006" key="4">
    <source>
        <dbReference type="Google" id="ProtNLM"/>
    </source>
</evidence>
<proteinExistence type="predicted"/>
<evidence type="ECO:0000313" key="3">
    <source>
        <dbReference type="Proteomes" id="UP000824596"/>
    </source>
</evidence>
<dbReference type="AlphaFoldDB" id="A0A9P8MRM8"/>
<comment type="caution">
    <text evidence="2">The sequence shown here is derived from an EMBL/GenBank/DDBJ whole genome shotgun (WGS) entry which is preliminary data.</text>
</comment>
<organism evidence="2 3">
    <name type="scientific">Hirsutella rhossiliensis</name>
    <dbReference type="NCBI Taxonomy" id="111463"/>
    <lineage>
        <taxon>Eukaryota</taxon>
        <taxon>Fungi</taxon>
        <taxon>Dikarya</taxon>
        <taxon>Ascomycota</taxon>
        <taxon>Pezizomycotina</taxon>
        <taxon>Sordariomycetes</taxon>
        <taxon>Hypocreomycetidae</taxon>
        <taxon>Hypocreales</taxon>
        <taxon>Ophiocordycipitaceae</taxon>
        <taxon>Hirsutella</taxon>
    </lineage>
</organism>
<feature type="transmembrane region" description="Helical" evidence="1">
    <location>
        <begin position="166"/>
        <end position="190"/>
    </location>
</feature>
<keyword evidence="1" id="KW-0472">Membrane</keyword>
<keyword evidence="1" id="KW-1133">Transmembrane helix</keyword>